<sequence length="70" mass="7966">MNNNFLNKKRTRLLGLFAFIATGGGLIVSTAINEKNIYKTEILIIFGCFFAISLVDHFKQLIEKDDENEN</sequence>
<evidence type="ECO:0000313" key="2">
    <source>
        <dbReference type="Proteomes" id="UP000595814"/>
    </source>
</evidence>
<dbReference type="EMBL" id="CP066744">
    <property type="protein sequence ID" value="QQK08049.1"/>
    <property type="molecule type" value="Genomic_DNA"/>
</dbReference>
<name>A0AC61MR66_9FIRM</name>
<accession>A0AC61MR66</accession>
<protein>
    <submittedName>
        <fullName evidence="1">Uncharacterized protein</fullName>
    </submittedName>
</protein>
<keyword evidence="2" id="KW-1185">Reference proteome</keyword>
<organism evidence="1 2">
    <name type="scientific">Miniphocaeibacter halophilus</name>
    <dbReference type="NCBI Taxonomy" id="2931922"/>
    <lineage>
        <taxon>Bacteria</taxon>
        <taxon>Bacillati</taxon>
        <taxon>Bacillota</taxon>
        <taxon>Tissierellia</taxon>
        <taxon>Tissierellales</taxon>
        <taxon>Peptoniphilaceae</taxon>
        <taxon>Miniphocaeibacter</taxon>
    </lineage>
</organism>
<evidence type="ECO:0000313" key="1">
    <source>
        <dbReference type="EMBL" id="QQK08049.1"/>
    </source>
</evidence>
<proteinExistence type="predicted"/>
<dbReference type="Proteomes" id="UP000595814">
    <property type="component" value="Chromosome"/>
</dbReference>
<gene>
    <name evidence="1" type="ORF">JFY71_00485</name>
</gene>
<reference evidence="1 2" key="1">
    <citation type="journal article" date="2022" name="Int. J. Syst. Evol. Microbiol.">
        <title>Miniphocaeibacter halophilus sp. nov., an ammonium-tolerant acetate-producing bacterium isolated from a biogas system.</title>
        <authorList>
            <person name="Schnurer A."/>
            <person name="Singh A."/>
            <person name="Bi S."/>
            <person name="Qiao W."/>
            <person name="Westerholm M."/>
        </authorList>
    </citation>
    <scope>NUCLEOTIDE SEQUENCE [LARGE SCALE GENOMIC DNA]</scope>
    <source>
        <strain evidence="1 2">AMB_01</strain>
    </source>
</reference>